<evidence type="ECO:0000313" key="3">
    <source>
        <dbReference type="Proteomes" id="UP001589750"/>
    </source>
</evidence>
<name>A0ABV5K5N5_9ACTN</name>
<evidence type="ECO:0000313" key="2">
    <source>
        <dbReference type="EMBL" id="MFB9312049.1"/>
    </source>
</evidence>
<dbReference type="GO" id="GO:0016853">
    <property type="term" value="F:isomerase activity"/>
    <property type="evidence" value="ECO:0007669"/>
    <property type="project" value="UniProtKB-KW"/>
</dbReference>
<organism evidence="2 3">
    <name type="scientific">Nocardioides plantarum</name>
    <dbReference type="NCBI Taxonomy" id="29299"/>
    <lineage>
        <taxon>Bacteria</taxon>
        <taxon>Bacillati</taxon>
        <taxon>Actinomycetota</taxon>
        <taxon>Actinomycetes</taxon>
        <taxon>Propionibacteriales</taxon>
        <taxon>Nocardioidaceae</taxon>
        <taxon>Nocardioides</taxon>
    </lineage>
</organism>
<dbReference type="InterPro" id="IPR034660">
    <property type="entry name" value="DinB/YfiT-like"/>
</dbReference>
<dbReference type="EMBL" id="JBHMDG010000002">
    <property type="protein sequence ID" value="MFB9312049.1"/>
    <property type="molecule type" value="Genomic_DNA"/>
</dbReference>
<evidence type="ECO:0000259" key="1">
    <source>
        <dbReference type="Pfam" id="PF11716"/>
    </source>
</evidence>
<reference evidence="2 3" key="1">
    <citation type="submission" date="2024-09" db="EMBL/GenBank/DDBJ databases">
        <authorList>
            <person name="Sun Q."/>
            <person name="Mori K."/>
        </authorList>
    </citation>
    <scope>NUCLEOTIDE SEQUENCE [LARGE SCALE GENOMIC DNA]</scope>
    <source>
        <strain evidence="2 3">JCM 9626</strain>
    </source>
</reference>
<keyword evidence="3" id="KW-1185">Reference proteome</keyword>
<dbReference type="InterPro" id="IPR024344">
    <property type="entry name" value="MDMPI_metal-binding"/>
</dbReference>
<protein>
    <submittedName>
        <fullName evidence="2">Maleylpyruvate isomerase family mycothiol-dependent enzyme</fullName>
    </submittedName>
</protein>
<dbReference type="Proteomes" id="UP001589750">
    <property type="component" value="Unassembled WGS sequence"/>
</dbReference>
<dbReference type="SUPFAM" id="SSF109854">
    <property type="entry name" value="DinB/YfiT-like putative metalloenzymes"/>
    <property type="match status" value="1"/>
</dbReference>
<keyword evidence="2" id="KW-0413">Isomerase</keyword>
<sequence length="262" mass="27948">MSLVDRVIASLRHHHDLLARLVPTLDEAALTSQSAATEWRVCDVLSHLGSGAEITLRPLAAAAAGEPAPEPANQEVWDRWNAMSPTEQATGFVTADERVVETLEALSHDERASLSVDLGFLPAPVPLLMAAGMRLNEVALHTWDVLAGLAGPEDPIPLDEEAAEVLLELYTGPLAMMTGWAGRPAELDEVTVVAFENHGLTITEEIALVAEPPVAPTAHFTGPTEAAVRLITGRLRPDTTPEGVGVTGNVTLDDLRRVFPGY</sequence>
<gene>
    <name evidence="2" type="ORF">ACFFRI_03240</name>
</gene>
<comment type="caution">
    <text evidence="2">The sequence shown here is derived from an EMBL/GenBank/DDBJ whole genome shotgun (WGS) entry which is preliminary data.</text>
</comment>
<accession>A0ABV5K5N5</accession>
<dbReference type="InterPro" id="IPR017517">
    <property type="entry name" value="Maleyloyr_isom"/>
</dbReference>
<feature type="domain" description="Mycothiol-dependent maleylpyruvate isomerase metal-binding" evidence="1">
    <location>
        <begin position="11"/>
        <end position="145"/>
    </location>
</feature>
<dbReference type="NCBIfam" id="TIGR03083">
    <property type="entry name" value="maleylpyruvate isomerase family mycothiol-dependent enzyme"/>
    <property type="match status" value="1"/>
</dbReference>
<dbReference type="Pfam" id="PF11716">
    <property type="entry name" value="MDMPI_N"/>
    <property type="match status" value="1"/>
</dbReference>
<proteinExistence type="predicted"/>
<dbReference type="RefSeq" id="WP_140010762.1">
    <property type="nucleotide sequence ID" value="NZ_JBHMDG010000002.1"/>
</dbReference>
<dbReference type="Gene3D" id="1.20.120.450">
    <property type="entry name" value="dinb family like domain"/>
    <property type="match status" value="1"/>
</dbReference>